<feature type="region of interest" description="Disordered" evidence="1">
    <location>
        <begin position="1"/>
        <end position="29"/>
    </location>
</feature>
<organism evidence="2 3">
    <name type="scientific">Ficus carica</name>
    <name type="common">Common fig</name>
    <dbReference type="NCBI Taxonomy" id="3494"/>
    <lineage>
        <taxon>Eukaryota</taxon>
        <taxon>Viridiplantae</taxon>
        <taxon>Streptophyta</taxon>
        <taxon>Embryophyta</taxon>
        <taxon>Tracheophyta</taxon>
        <taxon>Spermatophyta</taxon>
        <taxon>Magnoliopsida</taxon>
        <taxon>eudicotyledons</taxon>
        <taxon>Gunneridae</taxon>
        <taxon>Pentapetalae</taxon>
        <taxon>rosids</taxon>
        <taxon>fabids</taxon>
        <taxon>Rosales</taxon>
        <taxon>Moraceae</taxon>
        <taxon>Ficeae</taxon>
        <taxon>Ficus</taxon>
    </lineage>
</organism>
<dbReference type="Proteomes" id="UP001187192">
    <property type="component" value="Unassembled WGS sequence"/>
</dbReference>
<gene>
    <name evidence="2" type="ORF">TIFTF001_008510</name>
</gene>
<evidence type="ECO:0000256" key="1">
    <source>
        <dbReference type="SAM" id="MobiDB-lite"/>
    </source>
</evidence>
<reference evidence="2" key="1">
    <citation type="submission" date="2023-07" db="EMBL/GenBank/DDBJ databases">
        <title>draft genome sequence of fig (Ficus carica).</title>
        <authorList>
            <person name="Takahashi T."/>
            <person name="Nishimura K."/>
        </authorList>
    </citation>
    <scope>NUCLEOTIDE SEQUENCE</scope>
</reference>
<comment type="caution">
    <text evidence="2">The sequence shown here is derived from an EMBL/GenBank/DDBJ whole genome shotgun (WGS) entry which is preliminary data.</text>
</comment>
<proteinExistence type="predicted"/>
<accession>A0AA88D1S9</accession>
<protein>
    <submittedName>
        <fullName evidence="2">Uncharacterized protein</fullName>
    </submittedName>
</protein>
<dbReference type="AlphaFoldDB" id="A0AA88D1S9"/>
<evidence type="ECO:0000313" key="3">
    <source>
        <dbReference type="Proteomes" id="UP001187192"/>
    </source>
</evidence>
<evidence type="ECO:0000313" key="2">
    <source>
        <dbReference type="EMBL" id="GMN39281.1"/>
    </source>
</evidence>
<dbReference type="EMBL" id="BTGU01000009">
    <property type="protein sequence ID" value="GMN39281.1"/>
    <property type="molecule type" value="Genomic_DNA"/>
</dbReference>
<sequence length="66" mass="7695">MLPDVSDERHGSEIGSEKRSAKARKMPERDRVEAKLGFGKEFFHIGCGFDRGEAERDRDFLHWKMN</sequence>
<keyword evidence="3" id="KW-1185">Reference proteome</keyword>
<name>A0AA88D1S9_FICCA</name>